<keyword evidence="9" id="KW-1185">Reference proteome</keyword>
<dbReference type="Pfam" id="PF01292">
    <property type="entry name" value="Ni_hydr_CYTB"/>
    <property type="match status" value="1"/>
</dbReference>
<keyword evidence="5 6" id="KW-0472">Membrane</keyword>
<gene>
    <name evidence="8" type="ORF">CRENPOLYSF1_50150</name>
</gene>
<dbReference type="GO" id="GO:0022904">
    <property type="term" value="P:respiratory electron transport chain"/>
    <property type="evidence" value="ECO:0007669"/>
    <property type="project" value="InterPro"/>
</dbReference>
<keyword evidence="3 6" id="KW-0812">Transmembrane</keyword>
<organism evidence="8 9">
    <name type="scientific">Crenothrix polyspora</name>
    <dbReference type="NCBI Taxonomy" id="360316"/>
    <lineage>
        <taxon>Bacteria</taxon>
        <taxon>Pseudomonadati</taxon>
        <taxon>Pseudomonadota</taxon>
        <taxon>Gammaproteobacteria</taxon>
        <taxon>Methylococcales</taxon>
        <taxon>Crenotrichaceae</taxon>
        <taxon>Crenothrix</taxon>
    </lineage>
</organism>
<dbReference type="Proteomes" id="UP000195667">
    <property type="component" value="Unassembled WGS sequence"/>
</dbReference>
<dbReference type="InterPro" id="IPR051542">
    <property type="entry name" value="Hydrogenase_cytochrome"/>
</dbReference>
<comment type="subcellular location">
    <subcellularLocation>
        <location evidence="1">Cell membrane</location>
        <topology evidence="1">Multi-pass membrane protein</topology>
    </subcellularLocation>
</comment>
<dbReference type="OrthoDB" id="196472at2"/>
<accession>A0A1R4HD45</accession>
<feature type="domain" description="Cytochrome b561 bacterial/Ni-hydrogenase" evidence="7">
    <location>
        <begin position="9"/>
        <end position="181"/>
    </location>
</feature>
<dbReference type="PANTHER" id="PTHR30485:SF2">
    <property type="entry name" value="BLL0597 PROTEIN"/>
    <property type="match status" value="1"/>
</dbReference>
<dbReference type="InterPro" id="IPR016174">
    <property type="entry name" value="Di-haem_cyt_TM"/>
</dbReference>
<dbReference type="PANTHER" id="PTHR30485">
    <property type="entry name" value="NI/FE-HYDROGENASE 1 B-TYPE CYTOCHROME SUBUNIT"/>
    <property type="match status" value="1"/>
</dbReference>
<dbReference type="GO" id="GO:0020037">
    <property type="term" value="F:heme binding"/>
    <property type="evidence" value="ECO:0007669"/>
    <property type="project" value="TreeGrafter"/>
</dbReference>
<feature type="transmembrane region" description="Helical" evidence="6">
    <location>
        <begin position="97"/>
        <end position="122"/>
    </location>
</feature>
<evidence type="ECO:0000256" key="4">
    <source>
        <dbReference type="ARBA" id="ARBA00022989"/>
    </source>
</evidence>
<evidence type="ECO:0000256" key="3">
    <source>
        <dbReference type="ARBA" id="ARBA00022692"/>
    </source>
</evidence>
<evidence type="ECO:0000256" key="6">
    <source>
        <dbReference type="SAM" id="Phobius"/>
    </source>
</evidence>
<proteinExistence type="predicted"/>
<dbReference type="InterPro" id="IPR011577">
    <property type="entry name" value="Cyt_b561_bac/Ni-Hgenase"/>
</dbReference>
<sequence length="192" mass="21432">MNSTALIKVWDLPLRIFHWLLVVSFFVAYLTEEELLPVHVWAGYIVLGLLVFRLIWGFVGNEYARFANFLCSPLQSYTYTKEAIELKAKRYLGHNPAGAAMIVLLMLSLLLTVISGLIVYAADQHLGPLAGMVGASNEKLWEELHEFAANFTLLLVIVHVLGVVVEGFVHGENLVKAMWNGYKKSDTPDAGK</sequence>
<reference evidence="9" key="1">
    <citation type="submission" date="2017-02" db="EMBL/GenBank/DDBJ databases">
        <authorList>
            <person name="Daims H."/>
        </authorList>
    </citation>
    <scope>NUCLEOTIDE SEQUENCE [LARGE SCALE GENOMIC DNA]</scope>
</reference>
<feature type="transmembrane region" description="Helical" evidence="6">
    <location>
        <begin position="147"/>
        <end position="169"/>
    </location>
</feature>
<dbReference type="SUPFAM" id="SSF81342">
    <property type="entry name" value="Transmembrane di-heme cytochromes"/>
    <property type="match status" value="1"/>
</dbReference>
<keyword evidence="4 6" id="KW-1133">Transmembrane helix</keyword>
<dbReference type="AlphaFoldDB" id="A0A1R4HD45"/>
<feature type="transmembrane region" description="Helical" evidence="6">
    <location>
        <begin position="12"/>
        <end position="30"/>
    </location>
</feature>
<evidence type="ECO:0000259" key="7">
    <source>
        <dbReference type="Pfam" id="PF01292"/>
    </source>
</evidence>
<dbReference type="EMBL" id="FUKI01000126">
    <property type="protein sequence ID" value="SJM94152.1"/>
    <property type="molecule type" value="Genomic_DNA"/>
</dbReference>
<dbReference type="Gene3D" id="1.20.950.20">
    <property type="entry name" value="Transmembrane di-heme cytochromes, Chain C"/>
    <property type="match status" value="1"/>
</dbReference>
<dbReference type="GO" id="GO:0009055">
    <property type="term" value="F:electron transfer activity"/>
    <property type="evidence" value="ECO:0007669"/>
    <property type="project" value="InterPro"/>
</dbReference>
<evidence type="ECO:0000256" key="5">
    <source>
        <dbReference type="ARBA" id="ARBA00023136"/>
    </source>
</evidence>
<keyword evidence="2" id="KW-1003">Cell membrane</keyword>
<dbReference type="RefSeq" id="WP_087144169.1">
    <property type="nucleotide sequence ID" value="NZ_FUKI01000126.1"/>
</dbReference>
<evidence type="ECO:0000313" key="9">
    <source>
        <dbReference type="Proteomes" id="UP000195667"/>
    </source>
</evidence>
<dbReference type="GO" id="GO:0005886">
    <property type="term" value="C:plasma membrane"/>
    <property type="evidence" value="ECO:0007669"/>
    <property type="project" value="UniProtKB-SubCell"/>
</dbReference>
<name>A0A1R4HD45_9GAMM</name>
<protein>
    <submittedName>
        <fullName evidence="8">Cytochrome b561</fullName>
    </submittedName>
</protein>
<evidence type="ECO:0000313" key="8">
    <source>
        <dbReference type="EMBL" id="SJM94152.1"/>
    </source>
</evidence>
<evidence type="ECO:0000256" key="2">
    <source>
        <dbReference type="ARBA" id="ARBA00022475"/>
    </source>
</evidence>
<evidence type="ECO:0000256" key="1">
    <source>
        <dbReference type="ARBA" id="ARBA00004651"/>
    </source>
</evidence>
<feature type="transmembrane region" description="Helical" evidence="6">
    <location>
        <begin position="36"/>
        <end position="56"/>
    </location>
</feature>